<dbReference type="OrthoDB" id="9803106at2"/>
<keyword evidence="3" id="KW-1185">Reference proteome</keyword>
<protein>
    <recommendedName>
        <fullName evidence="1">Polymerase beta nucleotidyltransferase domain-containing protein</fullName>
    </recommendedName>
</protein>
<name>A0A292YJV0_9BACL</name>
<sequence>MQVDTDIKNQLHTIFSASPAVQKAILFGSRARGDCNPRSDIDLSIEAPEKETLQKAFQAEWLVDETGTVDSRMESKLMMSLLQRIVRL</sequence>
<feature type="domain" description="Polymerase beta nucleotidyltransferase" evidence="1">
    <location>
        <begin position="9"/>
        <end position="60"/>
    </location>
</feature>
<dbReference type="CDD" id="cd05403">
    <property type="entry name" value="NT_KNTase_like"/>
    <property type="match status" value="1"/>
</dbReference>
<organism evidence="2 3">
    <name type="scientific">Effusibacillus lacus</name>
    <dbReference type="NCBI Taxonomy" id="1348429"/>
    <lineage>
        <taxon>Bacteria</taxon>
        <taxon>Bacillati</taxon>
        <taxon>Bacillota</taxon>
        <taxon>Bacilli</taxon>
        <taxon>Bacillales</taxon>
        <taxon>Alicyclobacillaceae</taxon>
        <taxon>Effusibacillus</taxon>
    </lineage>
</organism>
<reference evidence="3" key="1">
    <citation type="submission" date="2017-07" db="EMBL/GenBank/DDBJ databases">
        <title>Draft genome sequence of Effusibacillus lacus strain skLN1.</title>
        <authorList>
            <person name="Watanabe M."/>
            <person name="Kojima H."/>
            <person name="Fukui M."/>
        </authorList>
    </citation>
    <scope>NUCLEOTIDE SEQUENCE [LARGE SCALE GENOMIC DNA]</scope>
    <source>
        <strain evidence="3">skLN1</strain>
    </source>
</reference>
<proteinExistence type="predicted"/>
<comment type="caution">
    <text evidence="2">The sequence shown here is derived from an EMBL/GenBank/DDBJ whole genome shotgun (WGS) entry which is preliminary data.</text>
</comment>
<dbReference type="EMBL" id="BDUF01000008">
    <property type="protein sequence ID" value="GAX88760.1"/>
    <property type="molecule type" value="Genomic_DNA"/>
</dbReference>
<evidence type="ECO:0000313" key="3">
    <source>
        <dbReference type="Proteomes" id="UP000217785"/>
    </source>
</evidence>
<dbReference type="Proteomes" id="UP000217785">
    <property type="component" value="Unassembled WGS sequence"/>
</dbReference>
<gene>
    <name evidence="2" type="ORF">EFBL_0374</name>
</gene>
<accession>A0A292YJV0</accession>
<dbReference type="Gene3D" id="3.30.460.10">
    <property type="entry name" value="Beta Polymerase, domain 2"/>
    <property type="match status" value="1"/>
</dbReference>
<dbReference type="Pfam" id="PF18765">
    <property type="entry name" value="Polbeta"/>
    <property type="match status" value="1"/>
</dbReference>
<dbReference type="RefSeq" id="WP_103143236.1">
    <property type="nucleotide sequence ID" value="NZ_BDUF01000008.1"/>
</dbReference>
<dbReference type="AlphaFoldDB" id="A0A292YJV0"/>
<evidence type="ECO:0000313" key="2">
    <source>
        <dbReference type="EMBL" id="GAX88760.1"/>
    </source>
</evidence>
<evidence type="ECO:0000259" key="1">
    <source>
        <dbReference type="Pfam" id="PF18765"/>
    </source>
</evidence>
<dbReference type="InterPro" id="IPR041633">
    <property type="entry name" value="Polbeta"/>
</dbReference>
<dbReference type="InterPro" id="IPR043519">
    <property type="entry name" value="NT_sf"/>
</dbReference>
<dbReference type="SUPFAM" id="SSF81301">
    <property type="entry name" value="Nucleotidyltransferase"/>
    <property type="match status" value="1"/>
</dbReference>